<organism evidence="4 5">
    <name type="scientific">Victivallis vadensis</name>
    <dbReference type="NCBI Taxonomy" id="172901"/>
    <lineage>
        <taxon>Bacteria</taxon>
        <taxon>Pseudomonadati</taxon>
        <taxon>Lentisphaerota</taxon>
        <taxon>Lentisphaeria</taxon>
        <taxon>Victivallales</taxon>
        <taxon>Victivallaceae</taxon>
        <taxon>Victivallis</taxon>
    </lineage>
</organism>
<keyword evidence="2" id="KW-1133">Transmembrane helix</keyword>
<comment type="caution">
    <text evidence="4">The sequence shown here is derived from an EMBL/GenBank/DDBJ whole genome shotgun (WGS) entry which is preliminary data.</text>
</comment>
<dbReference type="InterPro" id="IPR000983">
    <property type="entry name" value="Bac_GSPG_pilin"/>
</dbReference>
<dbReference type="SUPFAM" id="SSF54523">
    <property type="entry name" value="Pili subunits"/>
    <property type="match status" value="1"/>
</dbReference>
<dbReference type="PRINTS" id="PR00813">
    <property type="entry name" value="BCTERIALGSPG"/>
</dbReference>
<proteinExistence type="predicted"/>
<dbReference type="GO" id="GO:0015628">
    <property type="term" value="P:protein secretion by the type II secretion system"/>
    <property type="evidence" value="ECO:0007669"/>
    <property type="project" value="InterPro"/>
</dbReference>
<evidence type="ECO:0000256" key="2">
    <source>
        <dbReference type="SAM" id="Phobius"/>
    </source>
</evidence>
<dbReference type="PANTHER" id="PTHR30093">
    <property type="entry name" value="GENERAL SECRETION PATHWAY PROTEIN G"/>
    <property type="match status" value="1"/>
</dbReference>
<dbReference type="NCBIfam" id="TIGR02532">
    <property type="entry name" value="IV_pilin_GFxxxE"/>
    <property type="match status" value="1"/>
</dbReference>
<dbReference type="InterPro" id="IPR045584">
    <property type="entry name" value="Pilin-like"/>
</dbReference>
<sequence length="262" mass="29295">MRHWSSTVANICFRRVRMKRFFTLIELLVVIAIIAILASMLLPALNQARERARSAQCVSNLKQFGLAEQAYVSDNDGWNVLNHCASPWGQQWYKNESYMSSLGISAKRDAADLLNGQVALSALCPGAAYAFTHVEDGKYSFIGYSYGRNNEYGAAWNDPVYRIIKSSRLRSPSEKLLVMDATDYNALYSRGRSYFTYGEKPEGVDGAQNSTPAYRHGGKLNTVFFDGHAAGSLAPELLYDPAGTGSDTYRKYWNIRPNDQKP</sequence>
<dbReference type="GO" id="GO:0015627">
    <property type="term" value="C:type II protein secretion system complex"/>
    <property type="evidence" value="ECO:0007669"/>
    <property type="project" value="InterPro"/>
</dbReference>
<feature type="transmembrane region" description="Helical" evidence="2">
    <location>
        <begin position="21"/>
        <end position="45"/>
    </location>
</feature>
<dbReference type="PANTHER" id="PTHR30093:SF2">
    <property type="entry name" value="TYPE II SECRETION SYSTEM PROTEIN H"/>
    <property type="match status" value="1"/>
</dbReference>
<accession>A0A848APA0</accession>
<evidence type="ECO:0000313" key="4">
    <source>
        <dbReference type="EMBL" id="NMD85105.1"/>
    </source>
</evidence>
<evidence type="ECO:0000313" key="5">
    <source>
        <dbReference type="Proteomes" id="UP000576225"/>
    </source>
</evidence>
<dbReference type="AlphaFoldDB" id="A0A848APA0"/>
<keyword evidence="2" id="KW-0472">Membrane</keyword>
<evidence type="ECO:0000259" key="3">
    <source>
        <dbReference type="Pfam" id="PF07596"/>
    </source>
</evidence>
<dbReference type="EMBL" id="JABAEW010000001">
    <property type="protein sequence ID" value="NMD85105.1"/>
    <property type="molecule type" value="Genomic_DNA"/>
</dbReference>
<gene>
    <name evidence="4" type="ORF">HF882_00755</name>
</gene>
<evidence type="ECO:0000256" key="1">
    <source>
        <dbReference type="ARBA" id="ARBA00022481"/>
    </source>
</evidence>
<dbReference type="InterPro" id="IPR012902">
    <property type="entry name" value="N_methyl_site"/>
</dbReference>
<reference evidence="4 5" key="1">
    <citation type="submission" date="2020-04" db="EMBL/GenBank/DDBJ databases">
        <authorList>
            <person name="Hitch T.C.A."/>
            <person name="Wylensek D."/>
            <person name="Clavel T."/>
        </authorList>
    </citation>
    <scope>NUCLEOTIDE SEQUENCE [LARGE SCALE GENOMIC DNA]</scope>
    <source>
        <strain evidence="4 5">COR2-253-APC-1A</strain>
    </source>
</reference>
<dbReference type="InterPro" id="IPR011453">
    <property type="entry name" value="DUF1559"/>
</dbReference>
<dbReference type="Gene3D" id="3.30.700.10">
    <property type="entry name" value="Glycoprotein, Type 4 Pilin"/>
    <property type="match status" value="1"/>
</dbReference>
<protein>
    <submittedName>
        <fullName evidence="4">DUF1559 domain-containing protein</fullName>
    </submittedName>
</protein>
<dbReference type="Proteomes" id="UP000576225">
    <property type="component" value="Unassembled WGS sequence"/>
</dbReference>
<keyword evidence="1" id="KW-0488">Methylation</keyword>
<name>A0A848APA0_9BACT</name>
<dbReference type="Pfam" id="PF07596">
    <property type="entry name" value="SBP_bac_10"/>
    <property type="match status" value="1"/>
</dbReference>
<feature type="domain" description="DUF1559" evidence="3">
    <location>
        <begin position="47"/>
        <end position="74"/>
    </location>
</feature>
<keyword evidence="2" id="KW-0812">Transmembrane</keyword>